<dbReference type="PANTHER" id="PTHR21392:SF0">
    <property type="entry name" value="TRNA-URIDINE AMINOCARBOXYPROPYLTRANSFERASE 2"/>
    <property type="match status" value="1"/>
</dbReference>
<evidence type="ECO:0000256" key="5">
    <source>
        <dbReference type="ARBA" id="ARBA00034489"/>
    </source>
</evidence>
<dbReference type="GO" id="GO:0016432">
    <property type="term" value="F:tRNA-uridine aminocarboxypropyltransferase activity"/>
    <property type="evidence" value="ECO:0007669"/>
    <property type="project" value="UniProtKB-EC"/>
</dbReference>
<dbReference type="eggNOG" id="COG3148">
    <property type="taxonomic scope" value="Bacteria"/>
</dbReference>
<dbReference type="AlphaFoldDB" id="B1KHI7"/>
<dbReference type="Proteomes" id="UP000002168">
    <property type="component" value="Chromosome"/>
</dbReference>
<keyword evidence="3" id="KW-0949">S-adenosyl-L-methionine</keyword>
<keyword evidence="2" id="KW-0808">Transferase</keyword>
<comment type="similarity">
    <text evidence="5">Belongs to the TDD superfamily. DTWD2 family.</text>
</comment>
<name>B1KHI7_SHEWM</name>
<dbReference type="GO" id="GO:0008033">
    <property type="term" value="P:tRNA processing"/>
    <property type="evidence" value="ECO:0007669"/>
    <property type="project" value="UniProtKB-KW"/>
</dbReference>
<evidence type="ECO:0000256" key="1">
    <source>
        <dbReference type="ARBA" id="ARBA00012386"/>
    </source>
</evidence>
<evidence type="ECO:0000256" key="4">
    <source>
        <dbReference type="ARBA" id="ARBA00022694"/>
    </source>
</evidence>
<dbReference type="RefSeq" id="WP_012325212.1">
    <property type="nucleotide sequence ID" value="NC_010506.1"/>
</dbReference>
<dbReference type="EMBL" id="CP000961">
    <property type="protein sequence ID" value="ACA86872.1"/>
    <property type="molecule type" value="Genomic_DNA"/>
</dbReference>
<proteinExistence type="inferred from homology"/>
<dbReference type="Pfam" id="PF03942">
    <property type="entry name" value="DTW"/>
    <property type="match status" value="1"/>
</dbReference>
<dbReference type="SMART" id="SM01144">
    <property type="entry name" value="DTW"/>
    <property type="match status" value="1"/>
</dbReference>
<dbReference type="KEGG" id="swd:Swoo_2595"/>
<feature type="domain" description="DTW" evidence="6">
    <location>
        <begin position="1"/>
        <end position="168"/>
    </location>
</feature>
<evidence type="ECO:0000313" key="7">
    <source>
        <dbReference type="EMBL" id="ACA86872.1"/>
    </source>
</evidence>
<dbReference type="InterPro" id="IPR005636">
    <property type="entry name" value="DTW"/>
</dbReference>
<sequence>MKVILLTHEREVTRLTNTGGKALELFPHWCSRVIWSRVEADDGIVHLLSSNKAAVLFPKPVLSKETGDSMLQTPMEELSLYLNEIPETIIILDATWQEARKMIRQSPYLATASKYALTQGGDSQFNLRRNQIPGGLCTLECIIQLCHSAKMTEEALELEAAYIALNQR</sequence>
<evidence type="ECO:0000313" key="8">
    <source>
        <dbReference type="Proteomes" id="UP000002168"/>
    </source>
</evidence>
<dbReference type="HOGENOM" id="CLU_066458_1_1_6"/>
<evidence type="ECO:0000256" key="3">
    <source>
        <dbReference type="ARBA" id="ARBA00022691"/>
    </source>
</evidence>
<accession>B1KHI7</accession>
<dbReference type="STRING" id="392500.Swoo_2595"/>
<organism evidence="7 8">
    <name type="scientific">Shewanella woodyi (strain ATCC 51908 / MS32)</name>
    <dbReference type="NCBI Taxonomy" id="392500"/>
    <lineage>
        <taxon>Bacteria</taxon>
        <taxon>Pseudomonadati</taxon>
        <taxon>Pseudomonadota</taxon>
        <taxon>Gammaproteobacteria</taxon>
        <taxon>Alteromonadales</taxon>
        <taxon>Shewanellaceae</taxon>
        <taxon>Shewanella</taxon>
    </lineage>
</organism>
<dbReference type="EC" id="2.5.1.25" evidence="1"/>
<dbReference type="PANTHER" id="PTHR21392">
    <property type="entry name" value="TRNA-URIDINE AMINOCARBOXYPROPYLTRANSFERASE 2"/>
    <property type="match status" value="1"/>
</dbReference>
<dbReference type="InterPro" id="IPR039262">
    <property type="entry name" value="DTWD2/TAPT"/>
</dbReference>
<keyword evidence="4" id="KW-0819">tRNA processing</keyword>
<evidence type="ECO:0000259" key="6">
    <source>
        <dbReference type="SMART" id="SM01144"/>
    </source>
</evidence>
<evidence type="ECO:0000256" key="2">
    <source>
        <dbReference type="ARBA" id="ARBA00022679"/>
    </source>
</evidence>
<reference evidence="7 8" key="1">
    <citation type="submission" date="2008-02" db="EMBL/GenBank/DDBJ databases">
        <title>Complete sequence of Shewanella woodyi ATCC 51908.</title>
        <authorList>
            <consortium name="US DOE Joint Genome Institute"/>
            <person name="Copeland A."/>
            <person name="Lucas S."/>
            <person name="Lapidus A."/>
            <person name="Glavina del Rio T."/>
            <person name="Dalin E."/>
            <person name="Tice H."/>
            <person name="Bruce D."/>
            <person name="Goodwin L."/>
            <person name="Pitluck S."/>
            <person name="Sims D."/>
            <person name="Brettin T."/>
            <person name="Detter J.C."/>
            <person name="Han C."/>
            <person name="Kuske C.R."/>
            <person name="Schmutz J."/>
            <person name="Larimer F."/>
            <person name="Land M."/>
            <person name="Hauser L."/>
            <person name="Kyrpides N."/>
            <person name="Lykidis A."/>
            <person name="Zhao J.-S."/>
            <person name="Richardson P."/>
        </authorList>
    </citation>
    <scope>NUCLEOTIDE SEQUENCE [LARGE SCALE GENOMIC DNA]</scope>
    <source>
        <strain evidence="8">ATCC 51908 / MS32</strain>
    </source>
</reference>
<keyword evidence="8" id="KW-1185">Reference proteome</keyword>
<protein>
    <recommendedName>
        <fullName evidence="1">tRNA-uridine aminocarboxypropyltransferase</fullName>
        <ecNumber evidence="1">2.5.1.25</ecNumber>
    </recommendedName>
</protein>
<gene>
    <name evidence="7" type="ordered locus">Swoo_2595</name>
</gene>